<protein>
    <recommendedName>
        <fullName evidence="3">DUF1707 domain-containing protein</fullName>
    </recommendedName>
</protein>
<feature type="domain" description="DUF1707" evidence="3">
    <location>
        <begin position="25"/>
        <end position="77"/>
    </location>
</feature>
<proteinExistence type="predicted"/>
<keyword evidence="2" id="KW-1133">Transmembrane helix</keyword>
<name>A0ABQ3PPS5_9ACTN</name>
<evidence type="ECO:0000259" key="3">
    <source>
        <dbReference type="Pfam" id="PF08044"/>
    </source>
</evidence>
<evidence type="ECO:0000313" key="4">
    <source>
        <dbReference type="EMBL" id="GHI25369.1"/>
    </source>
</evidence>
<dbReference type="PANTHER" id="PTHR40763">
    <property type="entry name" value="MEMBRANE PROTEIN-RELATED"/>
    <property type="match status" value="1"/>
</dbReference>
<dbReference type="PANTHER" id="PTHR40763:SF4">
    <property type="entry name" value="DUF1707 DOMAIN-CONTAINING PROTEIN"/>
    <property type="match status" value="1"/>
</dbReference>
<comment type="caution">
    <text evidence="5">The sequence shown here is derived from an EMBL/GenBank/DDBJ whole genome shotgun (WGS) entry which is preliminary data.</text>
</comment>
<evidence type="ECO:0000256" key="2">
    <source>
        <dbReference type="SAM" id="Phobius"/>
    </source>
</evidence>
<dbReference type="Proteomes" id="UP001052739">
    <property type="component" value="Unassembled WGS sequence"/>
</dbReference>
<feature type="transmembrane region" description="Helical" evidence="2">
    <location>
        <begin position="124"/>
        <end position="143"/>
    </location>
</feature>
<evidence type="ECO:0000313" key="6">
    <source>
        <dbReference type="Proteomes" id="UP001052739"/>
    </source>
</evidence>
<evidence type="ECO:0000313" key="5">
    <source>
        <dbReference type="EMBL" id="GHI27029.1"/>
    </source>
</evidence>
<dbReference type="EMBL" id="BNDW01000068">
    <property type="protein sequence ID" value="GHI25369.1"/>
    <property type="molecule type" value="Genomic_DNA"/>
</dbReference>
<evidence type="ECO:0000256" key="1">
    <source>
        <dbReference type="SAM" id="MobiDB-lite"/>
    </source>
</evidence>
<accession>A0ABQ3PPS5</accession>
<dbReference type="InterPro" id="IPR012551">
    <property type="entry name" value="DUF1707_SHOCT-like"/>
</dbReference>
<sequence>MGEHMEEQPERPAEPMRKKDAVPGVRVSDRERDAVVTHLAVALTEGRLDPYEHAERVEAALAARTADELAVLTSDLPAPRPSSEERKRKELAEWYAEWRAWLGGLVIMSAIWGVSGLRDGDYGFYWPVTPLAIWAAVLVASALRPGGKKDDDTA</sequence>
<gene>
    <name evidence="4" type="ORF">Shyd_67400</name>
    <name evidence="5" type="ORF">Shyd_84000</name>
</gene>
<organism evidence="5 6">
    <name type="scientific">Streptomyces hydrogenans</name>
    <dbReference type="NCBI Taxonomy" id="1873719"/>
    <lineage>
        <taxon>Bacteria</taxon>
        <taxon>Bacillati</taxon>
        <taxon>Actinomycetota</taxon>
        <taxon>Actinomycetes</taxon>
        <taxon>Kitasatosporales</taxon>
        <taxon>Streptomycetaceae</taxon>
        <taxon>Streptomyces</taxon>
    </lineage>
</organism>
<reference evidence="5" key="1">
    <citation type="submission" date="2024-05" db="EMBL/GenBank/DDBJ databases">
        <title>Whole genome shotgun sequence of Streptomyces hydrogenans NBRC 13475.</title>
        <authorList>
            <person name="Komaki H."/>
            <person name="Tamura T."/>
        </authorList>
    </citation>
    <scope>NUCLEOTIDE SEQUENCE</scope>
    <source>
        <strain evidence="5">NBRC 13475</strain>
    </source>
</reference>
<keyword evidence="2" id="KW-0472">Membrane</keyword>
<keyword evidence="6" id="KW-1185">Reference proteome</keyword>
<dbReference type="Pfam" id="PF08044">
    <property type="entry name" value="DUF1707"/>
    <property type="match status" value="1"/>
</dbReference>
<feature type="transmembrane region" description="Helical" evidence="2">
    <location>
        <begin position="98"/>
        <end position="118"/>
    </location>
</feature>
<dbReference type="EMBL" id="BNDW01000112">
    <property type="protein sequence ID" value="GHI27029.1"/>
    <property type="molecule type" value="Genomic_DNA"/>
</dbReference>
<feature type="region of interest" description="Disordered" evidence="1">
    <location>
        <begin position="1"/>
        <end position="27"/>
    </location>
</feature>
<keyword evidence="2" id="KW-0812">Transmembrane</keyword>